<organism evidence="1 2">
    <name type="scientific">Pleuronectes platessa</name>
    <name type="common">European plaice</name>
    <dbReference type="NCBI Taxonomy" id="8262"/>
    <lineage>
        <taxon>Eukaryota</taxon>
        <taxon>Metazoa</taxon>
        <taxon>Chordata</taxon>
        <taxon>Craniata</taxon>
        <taxon>Vertebrata</taxon>
        <taxon>Euteleostomi</taxon>
        <taxon>Actinopterygii</taxon>
        <taxon>Neopterygii</taxon>
        <taxon>Teleostei</taxon>
        <taxon>Neoteleostei</taxon>
        <taxon>Acanthomorphata</taxon>
        <taxon>Carangaria</taxon>
        <taxon>Pleuronectiformes</taxon>
        <taxon>Pleuronectoidei</taxon>
        <taxon>Pleuronectidae</taxon>
        <taxon>Pleuronectes</taxon>
    </lineage>
</organism>
<evidence type="ECO:0000313" key="1">
    <source>
        <dbReference type="EMBL" id="CAB1421646.1"/>
    </source>
</evidence>
<dbReference type="Proteomes" id="UP001153269">
    <property type="component" value="Unassembled WGS sequence"/>
</dbReference>
<gene>
    <name evidence="1" type="ORF">PLEPLA_LOCUS9533</name>
</gene>
<protein>
    <submittedName>
        <fullName evidence="1">Uncharacterized protein</fullName>
    </submittedName>
</protein>
<sequence length="86" mass="9445">QTAFELSSTSLSPLHPAPGCQRVSQDAMFSFTACLSYIHGNQPVQSQRPVGLESNKTQTEPTMNQLLKCRRGGGVRRARSNPRETV</sequence>
<feature type="non-terminal residue" evidence="1">
    <location>
        <position position="86"/>
    </location>
</feature>
<keyword evidence="2" id="KW-1185">Reference proteome</keyword>
<dbReference type="AlphaFoldDB" id="A0A9N7U076"/>
<dbReference type="EMBL" id="CADEAL010000537">
    <property type="protein sequence ID" value="CAB1421646.1"/>
    <property type="molecule type" value="Genomic_DNA"/>
</dbReference>
<comment type="caution">
    <text evidence="1">The sequence shown here is derived from an EMBL/GenBank/DDBJ whole genome shotgun (WGS) entry which is preliminary data.</text>
</comment>
<name>A0A9N7U076_PLEPL</name>
<accession>A0A9N7U076</accession>
<evidence type="ECO:0000313" key="2">
    <source>
        <dbReference type="Proteomes" id="UP001153269"/>
    </source>
</evidence>
<proteinExistence type="predicted"/>
<reference evidence="1" key="1">
    <citation type="submission" date="2020-03" db="EMBL/GenBank/DDBJ databases">
        <authorList>
            <person name="Weist P."/>
        </authorList>
    </citation>
    <scope>NUCLEOTIDE SEQUENCE</scope>
</reference>